<proteinExistence type="predicted"/>
<feature type="region of interest" description="Disordered" evidence="1">
    <location>
        <begin position="634"/>
        <end position="683"/>
    </location>
</feature>
<dbReference type="OrthoDB" id="1259151at2759"/>
<dbReference type="AlphaFoldDB" id="A0A7U2F5L6"/>
<dbReference type="Gene3D" id="2.130.10.10">
    <property type="entry name" value="YVTN repeat-like/Quinoprotein amine dehydrogenase"/>
    <property type="match status" value="1"/>
</dbReference>
<organism evidence="2 3">
    <name type="scientific">Phaeosphaeria nodorum (strain SN15 / ATCC MYA-4574 / FGSC 10173)</name>
    <name type="common">Glume blotch fungus</name>
    <name type="synonym">Parastagonospora nodorum</name>
    <dbReference type="NCBI Taxonomy" id="321614"/>
    <lineage>
        <taxon>Eukaryota</taxon>
        <taxon>Fungi</taxon>
        <taxon>Dikarya</taxon>
        <taxon>Ascomycota</taxon>
        <taxon>Pezizomycotina</taxon>
        <taxon>Dothideomycetes</taxon>
        <taxon>Pleosporomycetidae</taxon>
        <taxon>Pleosporales</taxon>
        <taxon>Pleosporineae</taxon>
        <taxon>Phaeosphaeriaceae</taxon>
        <taxon>Parastagonospora</taxon>
    </lineage>
</organism>
<dbReference type="EMBL" id="CP069031">
    <property type="protein sequence ID" value="QRC98782.1"/>
    <property type="molecule type" value="Genomic_DNA"/>
</dbReference>
<evidence type="ECO:0000313" key="3">
    <source>
        <dbReference type="Proteomes" id="UP000663193"/>
    </source>
</evidence>
<protein>
    <recommendedName>
        <fullName evidence="4">F-box domain-containing protein</fullName>
    </recommendedName>
</protein>
<sequence length="683" mass="75540">MATLHTLPNEILSLVTSHLEHPQDVLNLSVASRRLSEFAKLDGWKAYLKGRFRLGGLDPDARNAVHGLTTLYRNWGRKGFIAKYLEPSVLTTSINTWQKIKWRGPRGQTMGYQPSIDSYEETFGAWDSRREFLSWSAGTQIIMRVKESGKSATAAREDQASVEDSTRTLDAFGHDSTWWTYKIPDSFEGRDDITSMKLLRPHQRSEDFEQLVFGTASGHLSLLSWNAQHGETREQRYDTGTRAVGSVTLSPSDRPMLAASLGDTALALYPIRHSSTTQELVEPLAETVPIPPGAKGRIWSCEFLSKDRVAVGLGPSNEPIHIYDVTPNGFLSQPLRTFNLESKSWVESQPDNNASRNTSVYPILPVHGTAQCGSDAGNVFLSGGYDGITRLHDVRSPRSFETMFWDPTNDSSVYSLAMQGLERIVVGVSMHSMIKVFDLRLAGSHAYQSFSLSSKPKPKPKTQAPNHDYYNAIVRNAKDPSSTVSGGWNLYLNPRIRPRRDAYREDYSRGGQDSPVYSLSIPSSTSPNLYAGLEGTVQSLTFHSIADPHPDPLLSHSTTRFAASGTVDIQSSYDPRGDALNLGMYEQGTEEGLGMQLLVQGDVTSSVVQDRERKDAGMIRSLDERWKDLRNEGDRWARGELPPQIQAQGQNQGRGRGRGHNRGRGRGGRGRGRGTGGPRGGST</sequence>
<dbReference type="InterPro" id="IPR015943">
    <property type="entry name" value="WD40/YVTN_repeat-like_dom_sf"/>
</dbReference>
<keyword evidence="3" id="KW-1185">Reference proteome</keyword>
<accession>A0A7U2F5L6</accession>
<feature type="compositionally biased region" description="Basic residues" evidence="1">
    <location>
        <begin position="655"/>
        <end position="672"/>
    </location>
</feature>
<evidence type="ECO:0008006" key="4">
    <source>
        <dbReference type="Google" id="ProtNLM"/>
    </source>
</evidence>
<dbReference type="SUPFAM" id="SSF50978">
    <property type="entry name" value="WD40 repeat-like"/>
    <property type="match status" value="1"/>
</dbReference>
<feature type="compositionally biased region" description="Gly residues" evidence="1">
    <location>
        <begin position="673"/>
        <end position="683"/>
    </location>
</feature>
<name>A0A7U2F5L6_PHANO</name>
<gene>
    <name evidence="2" type="ORF">JI435_061560</name>
</gene>
<evidence type="ECO:0000256" key="1">
    <source>
        <dbReference type="SAM" id="MobiDB-lite"/>
    </source>
</evidence>
<dbReference type="InterPro" id="IPR036322">
    <property type="entry name" value="WD40_repeat_dom_sf"/>
</dbReference>
<reference evidence="3" key="1">
    <citation type="journal article" date="2021" name="BMC Genomics">
        <title>Chromosome-level genome assembly and manually-curated proteome of model necrotroph Parastagonospora nodorum Sn15 reveals a genome-wide trove of candidate effector homologs, and redundancy of virulence-related functions within an accessory chromosome.</title>
        <authorList>
            <person name="Bertazzoni S."/>
            <person name="Jones D.A.B."/>
            <person name="Phan H.T."/>
            <person name="Tan K.-C."/>
            <person name="Hane J.K."/>
        </authorList>
    </citation>
    <scope>NUCLEOTIDE SEQUENCE [LARGE SCALE GENOMIC DNA]</scope>
    <source>
        <strain evidence="3">SN15 / ATCC MYA-4574 / FGSC 10173)</strain>
    </source>
</reference>
<dbReference type="Proteomes" id="UP000663193">
    <property type="component" value="Chromosome 9"/>
</dbReference>
<dbReference type="VEuPathDB" id="FungiDB:JI435_061560"/>
<evidence type="ECO:0000313" key="2">
    <source>
        <dbReference type="EMBL" id="QRC98782.1"/>
    </source>
</evidence>